<accession>A0AAE3H2K0</accession>
<evidence type="ECO:0000313" key="2">
    <source>
        <dbReference type="Proteomes" id="UP001204144"/>
    </source>
</evidence>
<dbReference type="RefSeq" id="WP_255036570.1">
    <property type="nucleotide sequence ID" value="NZ_RJUF01000015.1"/>
</dbReference>
<reference evidence="1 2" key="1">
    <citation type="submission" date="2018-11" db="EMBL/GenBank/DDBJ databases">
        <title>Novel bacteria species description.</title>
        <authorList>
            <person name="Han J.-H."/>
        </authorList>
    </citation>
    <scope>NUCLEOTIDE SEQUENCE [LARGE SCALE GENOMIC DNA]</scope>
    <source>
        <strain evidence="1 2">KCTC23259</strain>
    </source>
</reference>
<sequence length="166" mass="19469">MKEITLQYKKIIDKNAINNWDKEVWNETFLEYRMKSQYYDADLQFPLFQNLVLAKPEAVKLHYLTSLGCIGHIQRLNNLFPDVTDTLGNRTVPFVHYDFRILSADFNHKENFVIQLDFVSKPLLYLESIGENLLLGLPETRLAQKIDTIMVKLLPNLMINSLKYES</sequence>
<organism evidence="1 2">
    <name type="scientific">Lacihabitans soyangensis</name>
    <dbReference type="NCBI Taxonomy" id="869394"/>
    <lineage>
        <taxon>Bacteria</taxon>
        <taxon>Pseudomonadati</taxon>
        <taxon>Bacteroidota</taxon>
        <taxon>Cytophagia</taxon>
        <taxon>Cytophagales</taxon>
        <taxon>Leadbetterellaceae</taxon>
        <taxon>Lacihabitans</taxon>
    </lineage>
</organism>
<gene>
    <name evidence="1" type="ORF">EGI31_07490</name>
</gene>
<dbReference type="AlphaFoldDB" id="A0AAE3H2K0"/>
<evidence type="ECO:0000313" key="1">
    <source>
        <dbReference type="EMBL" id="MCP9762796.1"/>
    </source>
</evidence>
<protein>
    <submittedName>
        <fullName evidence="1">Uncharacterized protein</fullName>
    </submittedName>
</protein>
<comment type="caution">
    <text evidence="1">The sequence shown here is derived from an EMBL/GenBank/DDBJ whole genome shotgun (WGS) entry which is preliminary data.</text>
</comment>
<keyword evidence="2" id="KW-1185">Reference proteome</keyword>
<name>A0AAE3H2K0_9BACT</name>
<proteinExistence type="predicted"/>
<dbReference type="Proteomes" id="UP001204144">
    <property type="component" value="Unassembled WGS sequence"/>
</dbReference>
<dbReference type="EMBL" id="RJUF01000015">
    <property type="protein sequence ID" value="MCP9762796.1"/>
    <property type="molecule type" value="Genomic_DNA"/>
</dbReference>